<dbReference type="GeneID" id="54998620"/>
<dbReference type="EMBL" id="MH479925">
    <property type="protein sequence ID" value="AXN53602.1"/>
    <property type="molecule type" value="Genomic_DNA"/>
</dbReference>
<proteinExistence type="predicted"/>
<dbReference type="RefSeq" id="YP_009807736.1">
    <property type="nucleotide sequence ID" value="NC_048028.1"/>
</dbReference>
<name>A0A346FCY8_9CAUD</name>
<keyword evidence="2" id="KW-1185">Reference proteome</keyword>
<evidence type="ECO:0000313" key="2">
    <source>
        <dbReference type="Proteomes" id="UP000258385"/>
    </source>
</evidence>
<dbReference type="KEGG" id="vg:54998620"/>
<reference evidence="1 2" key="1">
    <citation type="submission" date="2018-06" db="EMBL/GenBank/DDBJ databases">
        <authorList>
            <person name="DeCurzio J.M."/>
            <person name="Delesalle V.A."/>
            <person name="Garlena R.A."/>
            <person name="Russell D.A."/>
            <person name="Pope W.H."/>
            <person name="Jacobs-Sera D."/>
            <person name="Hatfull G.F."/>
        </authorList>
    </citation>
    <scope>NUCLEOTIDE SEQUENCE [LARGE SCALE GENOMIC DNA]</scope>
</reference>
<protein>
    <submittedName>
        <fullName evidence="1">Uncharacterized protein</fullName>
    </submittedName>
</protein>
<organism evidence="1 2">
    <name type="scientific">Gordonia phage Ronaldo</name>
    <dbReference type="NCBI Taxonomy" id="2250397"/>
    <lineage>
        <taxon>Viruses</taxon>
        <taxon>Duplodnaviria</taxon>
        <taxon>Heunggongvirae</taxon>
        <taxon>Uroviricota</taxon>
        <taxon>Caudoviricetes</taxon>
        <taxon>Ronaldovirus</taxon>
        <taxon>Ronaldovirus ronaldo</taxon>
    </lineage>
</organism>
<gene>
    <name evidence="1" type="primary">40</name>
    <name evidence="1" type="ORF">SEA_RONALDO_40</name>
</gene>
<sequence>MNALKPWHGWAFIAGAVVLFETLCAKEPVPQYLTHGYWRFKEQHPLLAYSIVAVTGLHLLGHMPPKLDPYHLTILACTGAGKYWATRKTKTSAV</sequence>
<dbReference type="Proteomes" id="UP000258385">
    <property type="component" value="Segment"/>
</dbReference>
<evidence type="ECO:0000313" key="1">
    <source>
        <dbReference type="EMBL" id="AXN53602.1"/>
    </source>
</evidence>
<accession>A0A346FCY8</accession>
<dbReference type="InterPro" id="IPR055850">
    <property type="entry name" value="DUF7427"/>
</dbReference>
<dbReference type="Pfam" id="PF24202">
    <property type="entry name" value="DUF7427"/>
    <property type="match status" value="1"/>
</dbReference>